<reference evidence="3" key="2">
    <citation type="submission" date="2015-07" db="EMBL/GenBank/DDBJ databases">
        <title>Contrasting host-pathogen interactions and genome evolution in two generalist and specialist microsporidian pathogens of mosquitoes.</title>
        <authorList>
            <consortium name="The Broad Institute Genomics Platform"/>
            <consortium name="The Broad Institute Genome Sequencing Center for Infectious Disease"/>
            <person name="Cuomo C.A."/>
            <person name="Sanscrainte N.D."/>
            <person name="Goldberg J.M."/>
            <person name="Heiman D."/>
            <person name="Young S."/>
            <person name="Zeng Q."/>
            <person name="Becnel J.J."/>
            <person name="Birren B.W."/>
        </authorList>
    </citation>
    <scope>NUCLEOTIDE SEQUENCE [LARGE SCALE GENOMIC DNA]</scope>
    <source>
        <strain evidence="3">USNM 41457</strain>
    </source>
</reference>
<protein>
    <submittedName>
        <fullName evidence="2">Uncharacterized protein</fullName>
    </submittedName>
</protein>
<dbReference type="AlphaFoldDB" id="J8ZWH1"/>
<keyword evidence="1" id="KW-0175">Coiled coil</keyword>
<name>J8ZWH1_EDHAE</name>
<reference evidence="2 3" key="1">
    <citation type="submission" date="2011-08" db="EMBL/GenBank/DDBJ databases">
        <authorList>
            <person name="Liu Z.J."/>
            <person name="Shi F.L."/>
            <person name="Lu J.Q."/>
            <person name="Li M."/>
            <person name="Wang Z.L."/>
        </authorList>
    </citation>
    <scope>NUCLEOTIDE SEQUENCE [LARGE SCALE GENOMIC DNA]</scope>
    <source>
        <strain evidence="2 3">USNM 41457</strain>
    </source>
</reference>
<sequence length="152" mass="18588">MVKAKFVFLLITEILNSTNKFDHHILNLSGKISNLKNEVDRCERFLRMNDENSVKSHYDRKISEFNKEINKKEELYNNLCLHERKAEHAGQKKQQEHLRILYFERLKLISDRNNLESEYKERIETIKKMKAEYREITRNYENTKNEYNKYKK</sequence>
<evidence type="ECO:0000313" key="2">
    <source>
        <dbReference type="EMBL" id="EJW04038.1"/>
    </source>
</evidence>
<dbReference type="Proteomes" id="UP000003163">
    <property type="component" value="Unassembled WGS sequence"/>
</dbReference>
<organism evidence="2 3">
    <name type="scientific">Edhazardia aedis (strain USNM 41457)</name>
    <name type="common">Microsporidian parasite</name>
    <dbReference type="NCBI Taxonomy" id="1003232"/>
    <lineage>
        <taxon>Eukaryota</taxon>
        <taxon>Fungi</taxon>
        <taxon>Fungi incertae sedis</taxon>
        <taxon>Microsporidia</taxon>
        <taxon>Edhazardia</taxon>
    </lineage>
</organism>
<dbReference type="VEuPathDB" id="MicrosporidiaDB:EDEG_01672"/>
<keyword evidence="3" id="KW-1185">Reference proteome</keyword>
<dbReference type="HOGENOM" id="CLU_1722339_0_0_1"/>
<evidence type="ECO:0000256" key="1">
    <source>
        <dbReference type="SAM" id="Coils"/>
    </source>
</evidence>
<accession>J8ZWH1</accession>
<dbReference type="InParanoid" id="J8ZWH1"/>
<feature type="coiled-coil region" evidence="1">
    <location>
        <begin position="112"/>
        <end position="146"/>
    </location>
</feature>
<gene>
    <name evidence="2" type="ORF">EDEG_01672</name>
</gene>
<dbReference type="EMBL" id="AFBI03000025">
    <property type="protein sequence ID" value="EJW04038.1"/>
    <property type="molecule type" value="Genomic_DNA"/>
</dbReference>
<evidence type="ECO:0000313" key="3">
    <source>
        <dbReference type="Proteomes" id="UP000003163"/>
    </source>
</evidence>
<comment type="caution">
    <text evidence="2">The sequence shown here is derived from an EMBL/GenBank/DDBJ whole genome shotgun (WGS) entry which is preliminary data.</text>
</comment>
<proteinExistence type="predicted"/>